<dbReference type="OrthoDB" id="5592477at2"/>
<keyword evidence="4 6" id="KW-1133">Transmembrane helix</keyword>
<evidence type="ECO:0000256" key="6">
    <source>
        <dbReference type="SAM" id="Phobius"/>
    </source>
</evidence>
<name>A0A0C2NVX9_9VIBR</name>
<proteinExistence type="inferred from homology"/>
<dbReference type="GO" id="GO:0016020">
    <property type="term" value="C:membrane"/>
    <property type="evidence" value="ECO:0007669"/>
    <property type="project" value="UniProtKB-SubCell"/>
</dbReference>
<keyword evidence="3 6" id="KW-0812">Transmembrane</keyword>
<evidence type="ECO:0000256" key="4">
    <source>
        <dbReference type="ARBA" id="ARBA00022989"/>
    </source>
</evidence>
<comment type="subcellular location">
    <subcellularLocation>
        <location evidence="1">Membrane</location>
        <topology evidence="1">Multi-pass membrane protein</topology>
    </subcellularLocation>
</comment>
<dbReference type="GO" id="GO:0016787">
    <property type="term" value="F:hydrolase activity"/>
    <property type="evidence" value="ECO:0007669"/>
    <property type="project" value="TreeGrafter"/>
</dbReference>
<organism evidence="7 8">
    <name type="scientific">Vibrio renipiscarius</name>
    <dbReference type="NCBI Taxonomy" id="1461322"/>
    <lineage>
        <taxon>Bacteria</taxon>
        <taxon>Pseudomonadati</taxon>
        <taxon>Pseudomonadota</taxon>
        <taxon>Gammaproteobacteria</taxon>
        <taxon>Vibrionales</taxon>
        <taxon>Vibrionaceae</taxon>
        <taxon>Vibrio</taxon>
    </lineage>
</organism>
<feature type="transmembrane region" description="Helical" evidence="6">
    <location>
        <begin position="77"/>
        <end position="95"/>
    </location>
</feature>
<dbReference type="RefSeq" id="WP_040988976.1">
    <property type="nucleotide sequence ID" value="NZ_JTKH01000007.1"/>
</dbReference>
<feature type="transmembrane region" description="Helical" evidence="6">
    <location>
        <begin position="188"/>
        <end position="206"/>
    </location>
</feature>
<dbReference type="EMBL" id="JTKH01000007">
    <property type="protein sequence ID" value="KII80270.1"/>
    <property type="molecule type" value="Genomic_DNA"/>
</dbReference>
<feature type="transmembrane region" description="Helical" evidence="6">
    <location>
        <begin position="25"/>
        <end position="42"/>
    </location>
</feature>
<dbReference type="Pfam" id="PF07947">
    <property type="entry name" value="YhhN"/>
    <property type="match status" value="1"/>
</dbReference>
<feature type="transmembrane region" description="Helical" evidence="6">
    <location>
        <begin position="54"/>
        <end position="70"/>
    </location>
</feature>
<reference evidence="7 8" key="1">
    <citation type="submission" date="2014-11" db="EMBL/GenBank/DDBJ databases">
        <title>Draft Genome Sequence of Vibrio piscirenalis strains CECT 8603T and CECT 8604, two marine Gammaproteobacterium isolated from cultured gilthead sea bream (Sparus aurata).</title>
        <authorList>
            <person name="Arahal D.R."/>
            <person name="Rodrigo-Torres L."/>
            <person name="Lucena T."/>
            <person name="Pujalte M.J."/>
        </authorList>
    </citation>
    <scope>NUCLEOTIDE SEQUENCE [LARGE SCALE GENOMIC DNA]</scope>
    <source>
        <strain evidence="7 8">DCR 1-4-2</strain>
    </source>
</reference>
<keyword evidence="5 6" id="KW-0472">Membrane</keyword>
<comment type="caution">
    <text evidence="7">The sequence shown here is derived from an EMBL/GenBank/DDBJ whole genome shotgun (WGS) entry which is preliminary data.</text>
</comment>
<dbReference type="PANTHER" id="PTHR31885:SF6">
    <property type="entry name" value="GH04784P"/>
    <property type="match status" value="1"/>
</dbReference>
<accession>A0A0C2KJI6</accession>
<sequence length="207" mass="23206">MWSYLAIALSGFITISASENHQRKTAVFFSVFSLLLLLVMLWSQEGLVGQLEWWISLGLMISMLADGLYMTKRSQRICFASFIAAQLCYSTAFWLQLSGQVVWWLAAMLLAMGVVAFFLLLPKIDRLIFPVVIMGMALLQLNWVTGELWLLQHTHQALLAFLGSLSLTMSAILLAVHDYRQPIAAGRYLISGSYLLAHTLIVASFII</sequence>
<evidence type="ECO:0000256" key="5">
    <source>
        <dbReference type="ARBA" id="ARBA00023136"/>
    </source>
</evidence>
<gene>
    <name evidence="7" type="ORF">OJ16_07295</name>
</gene>
<dbReference type="PANTHER" id="PTHR31885">
    <property type="entry name" value="GH04784P"/>
    <property type="match status" value="1"/>
</dbReference>
<dbReference type="AlphaFoldDB" id="A0A0C2NVX9"/>
<dbReference type="Proteomes" id="UP000031672">
    <property type="component" value="Unassembled WGS sequence"/>
</dbReference>
<evidence type="ECO:0000313" key="8">
    <source>
        <dbReference type="Proteomes" id="UP000031672"/>
    </source>
</evidence>
<feature type="transmembrane region" description="Helical" evidence="6">
    <location>
        <begin position="157"/>
        <end position="176"/>
    </location>
</feature>
<feature type="transmembrane region" description="Helical" evidence="6">
    <location>
        <begin position="101"/>
        <end position="120"/>
    </location>
</feature>
<evidence type="ECO:0000313" key="7">
    <source>
        <dbReference type="EMBL" id="KII80270.1"/>
    </source>
</evidence>
<keyword evidence="8" id="KW-1185">Reference proteome</keyword>
<evidence type="ECO:0000256" key="1">
    <source>
        <dbReference type="ARBA" id="ARBA00004141"/>
    </source>
</evidence>
<evidence type="ECO:0000256" key="3">
    <source>
        <dbReference type="ARBA" id="ARBA00022692"/>
    </source>
</evidence>
<evidence type="ECO:0000256" key="2">
    <source>
        <dbReference type="ARBA" id="ARBA00007375"/>
    </source>
</evidence>
<comment type="similarity">
    <text evidence="2">Belongs to the TMEM86 family.</text>
</comment>
<protein>
    <submittedName>
        <fullName evidence="7">Membrane protein</fullName>
    </submittedName>
</protein>
<dbReference type="InterPro" id="IPR012506">
    <property type="entry name" value="TMEM86B-like"/>
</dbReference>
<dbReference type="STRING" id="1461322.OJ16_07295"/>
<accession>A0A0C2NVX9</accession>
<feature type="transmembrane region" description="Helical" evidence="6">
    <location>
        <begin position="127"/>
        <end position="145"/>
    </location>
</feature>